<dbReference type="Gramene" id="ORUFI04G09040.1">
    <property type="protein sequence ID" value="ORUFI04G09040.1"/>
    <property type="gene ID" value="ORUFI04G09040"/>
</dbReference>
<feature type="compositionally biased region" description="Polar residues" evidence="1">
    <location>
        <begin position="1"/>
        <end position="13"/>
    </location>
</feature>
<reference evidence="3" key="1">
    <citation type="submission" date="2013-06" db="EMBL/GenBank/DDBJ databases">
        <authorList>
            <person name="Zhao Q."/>
        </authorList>
    </citation>
    <scope>NUCLEOTIDE SEQUENCE</scope>
    <source>
        <strain evidence="3">cv. W1943</strain>
    </source>
</reference>
<protein>
    <submittedName>
        <fullName evidence="2">Uncharacterized protein</fullName>
    </submittedName>
</protein>
<evidence type="ECO:0000256" key="1">
    <source>
        <dbReference type="SAM" id="MobiDB-lite"/>
    </source>
</evidence>
<dbReference type="HOGENOM" id="CLU_139429_0_0_1"/>
<dbReference type="EnsemblPlants" id="ORUFI04G09040.1">
    <property type="protein sequence ID" value="ORUFI04G09040.1"/>
    <property type="gene ID" value="ORUFI04G09040"/>
</dbReference>
<feature type="region of interest" description="Disordered" evidence="1">
    <location>
        <begin position="1"/>
        <end position="38"/>
    </location>
</feature>
<sequence>MLLSNPQSPSQNPHHLRPKNPRCRPAPPSSRRASSERYNRRVAEPASIVAFLPYLPATRCRFVIVEPAVPLPSLGATILRHLPVEPTAAVVFSWSQYNGQHCHQPSRPWPSPRFLWLLLIGSSTPLQLLCFALYTVTDVYDQGSKLPQVFQVLLSEENNTFICGNTICNYEHKLYSKATFEIEDFYSYICTFSYTLAD</sequence>
<organism evidence="2 3">
    <name type="scientific">Oryza rufipogon</name>
    <name type="common">Brownbeard rice</name>
    <name type="synonym">Asian wild rice</name>
    <dbReference type="NCBI Taxonomy" id="4529"/>
    <lineage>
        <taxon>Eukaryota</taxon>
        <taxon>Viridiplantae</taxon>
        <taxon>Streptophyta</taxon>
        <taxon>Embryophyta</taxon>
        <taxon>Tracheophyta</taxon>
        <taxon>Spermatophyta</taxon>
        <taxon>Magnoliopsida</taxon>
        <taxon>Liliopsida</taxon>
        <taxon>Poales</taxon>
        <taxon>Poaceae</taxon>
        <taxon>BOP clade</taxon>
        <taxon>Oryzoideae</taxon>
        <taxon>Oryzeae</taxon>
        <taxon>Oryzinae</taxon>
        <taxon>Oryza</taxon>
    </lineage>
</organism>
<proteinExistence type="predicted"/>
<dbReference type="Proteomes" id="UP000008022">
    <property type="component" value="Unassembled WGS sequence"/>
</dbReference>
<dbReference type="AlphaFoldDB" id="A0A0E0P7H4"/>
<name>A0A0E0P7H4_ORYRU</name>
<accession>A0A0E0P7H4</accession>
<evidence type="ECO:0000313" key="3">
    <source>
        <dbReference type="Proteomes" id="UP000008022"/>
    </source>
</evidence>
<reference evidence="2" key="2">
    <citation type="submission" date="2015-06" db="UniProtKB">
        <authorList>
            <consortium name="EnsemblPlants"/>
        </authorList>
    </citation>
    <scope>IDENTIFICATION</scope>
</reference>
<evidence type="ECO:0000313" key="2">
    <source>
        <dbReference type="EnsemblPlants" id="ORUFI04G09040.1"/>
    </source>
</evidence>
<keyword evidence="3" id="KW-1185">Reference proteome</keyword>